<reference evidence="1" key="1">
    <citation type="journal article" date="2019" name="MBio">
        <title>Virus Genomes from Deep Sea Sediments Expand the Ocean Megavirome and Support Independent Origins of Viral Gigantism.</title>
        <authorList>
            <person name="Backstrom D."/>
            <person name="Yutin N."/>
            <person name="Jorgensen S.L."/>
            <person name="Dharamshi J."/>
            <person name="Homa F."/>
            <person name="Zaremba-Niedwiedzka K."/>
            <person name="Spang A."/>
            <person name="Wolf Y.I."/>
            <person name="Koonin E.V."/>
            <person name="Ettema T.J."/>
        </authorList>
    </citation>
    <scope>NUCLEOTIDE SEQUENCE</scope>
</reference>
<evidence type="ECO:0000313" key="1">
    <source>
        <dbReference type="EMBL" id="QBK87298.1"/>
    </source>
</evidence>
<proteinExistence type="predicted"/>
<protein>
    <submittedName>
        <fullName evidence="1">Uncharacterized protein</fullName>
    </submittedName>
</protein>
<gene>
    <name evidence="1" type="ORF">LCMAC201_02000</name>
</gene>
<accession>A0A481YVS3</accession>
<name>A0A481YVS3_9VIRU</name>
<dbReference type="EMBL" id="MK500348">
    <property type="protein sequence ID" value="QBK87298.1"/>
    <property type="molecule type" value="Genomic_DNA"/>
</dbReference>
<sequence>MDKIKSKILPQLSHRSRQLNVEQQIDTKLARLDCDSVVREYYQLYREWNRITYQETFSDLWNYRALTTQNLQEIDTHQQRLQTVLVGTDSPCNTLKSFVEQFRNKIS</sequence>
<organism evidence="1">
    <name type="scientific">Marseillevirus LCMAC201</name>
    <dbReference type="NCBI Taxonomy" id="2506605"/>
    <lineage>
        <taxon>Viruses</taxon>
        <taxon>Varidnaviria</taxon>
        <taxon>Bamfordvirae</taxon>
        <taxon>Nucleocytoviricota</taxon>
        <taxon>Megaviricetes</taxon>
        <taxon>Pimascovirales</taxon>
        <taxon>Pimascovirales incertae sedis</taxon>
        <taxon>Marseilleviridae</taxon>
    </lineage>
</organism>